<keyword evidence="8" id="KW-0539">Nucleus</keyword>
<evidence type="ECO:0000256" key="3">
    <source>
        <dbReference type="ARBA" id="ARBA00022737"/>
    </source>
</evidence>
<evidence type="ECO:0000256" key="4">
    <source>
        <dbReference type="ARBA" id="ARBA00022771"/>
    </source>
</evidence>
<keyword evidence="3" id="KW-0677">Repeat</keyword>
<feature type="compositionally biased region" description="Polar residues" evidence="10">
    <location>
        <begin position="190"/>
        <end position="217"/>
    </location>
</feature>
<reference evidence="12" key="2">
    <citation type="submission" date="2023-06" db="EMBL/GenBank/DDBJ databases">
        <authorList>
            <consortium name="Lawrence Berkeley National Laboratory"/>
            <person name="Mondo S.J."/>
            <person name="Hensen N."/>
            <person name="Bonometti L."/>
            <person name="Westerberg I."/>
            <person name="Brannstrom I.O."/>
            <person name="Guillou S."/>
            <person name="Cros-Aarteil S."/>
            <person name="Calhoun S."/>
            <person name="Haridas S."/>
            <person name="Kuo A."/>
            <person name="Pangilinan J."/>
            <person name="Riley R."/>
            <person name="Labutti K."/>
            <person name="Andreopoulos B."/>
            <person name="Lipzen A."/>
            <person name="Chen C."/>
            <person name="Yanf M."/>
            <person name="Daum C."/>
            <person name="Ng V."/>
            <person name="Clum A."/>
            <person name="Steindorff A."/>
            <person name="Ohm R."/>
            <person name="Martin F."/>
            <person name="Silar P."/>
            <person name="Natvig D."/>
            <person name="Lalanne C."/>
            <person name="Gautier V."/>
            <person name="Ament-Velasquez S.L."/>
            <person name="Kruys A."/>
            <person name="Hutchinson M.I."/>
            <person name="Powell A.J."/>
            <person name="Barry K."/>
            <person name="Miller A.N."/>
            <person name="Grigoriev I.V."/>
            <person name="Debuchy R."/>
            <person name="Gladieux P."/>
            <person name="Thoren M.H."/>
            <person name="Johannesson H."/>
        </authorList>
    </citation>
    <scope>NUCLEOTIDE SEQUENCE</scope>
    <source>
        <strain evidence="12">PSN324</strain>
    </source>
</reference>
<dbReference type="InterPro" id="IPR013087">
    <property type="entry name" value="Znf_C2H2_type"/>
</dbReference>
<dbReference type="FunFam" id="3.30.160.60:FF:000303">
    <property type="entry name" value="Zinc finger protein 41"/>
    <property type="match status" value="1"/>
</dbReference>
<evidence type="ECO:0000313" key="13">
    <source>
        <dbReference type="Proteomes" id="UP001321749"/>
    </source>
</evidence>
<evidence type="ECO:0000256" key="1">
    <source>
        <dbReference type="ARBA" id="ARBA00004123"/>
    </source>
</evidence>
<gene>
    <name evidence="12" type="ORF">QBC42DRAFT_100718</name>
</gene>
<dbReference type="PANTHER" id="PTHR46179">
    <property type="entry name" value="ZINC FINGER PROTEIN"/>
    <property type="match status" value="1"/>
</dbReference>
<evidence type="ECO:0000259" key="11">
    <source>
        <dbReference type="PROSITE" id="PS50157"/>
    </source>
</evidence>
<feature type="domain" description="C2H2-type" evidence="11">
    <location>
        <begin position="295"/>
        <end position="322"/>
    </location>
</feature>
<feature type="compositionally biased region" description="Polar residues" evidence="10">
    <location>
        <begin position="124"/>
        <end position="135"/>
    </location>
</feature>
<dbReference type="GO" id="GO:0008270">
    <property type="term" value="F:zinc ion binding"/>
    <property type="evidence" value="ECO:0007669"/>
    <property type="project" value="UniProtKB-KW"/>
</dbReference>
<keyword evidence="4 9" id="KW-0863">Zinc-finger</keyword>
<dbReference type="GO" id="GO:0000978">
    <property type="term" value="F:RNA polymerase II cis-regulatory region sequence-specific DNA binding"/>
    <property type="evidence" value="ECO:0007669"/>
    <property type="project" value="UniProtKB-ARBA"/>
</dbReference>
<dbReference type="GO" id="GO:0000981">
    <property type="term" value="F:DNA-binding transcription factor activity, RNA polymerase II-specific"/>
    <property type="evidence" value="ECO:0007669"/>
    <property type="project" value="UniProtKB-ARBA"/>
</dbReference>
<dbReference type="FunFam" id="3.30.160.60:FF:000260">
    <property type="entry name" value="Spalt-like transcription factor 1"/>
    <property type="match status" value="1"/>
</dbReference>
<evidence type="ECO:0000256" key="9">
    <source>
        <dbReference type="PROSITE-ProRule" id="PRU00042"/>
    </source>
</evidence>
<dbReference type="PROSITE" id="PS50157">
    <property type="entry name" value="ZINC_FINGER_C2H2_2"/>
    <property type="match status" value="4"/>
</dbReference>
<dbReference type="EMBL" id="MU865003">
    <property type="protein sequence ID" value="KAK4460867.1"/>
    <property type="molecule type" value="Genomic_DNA"/>
</dbReference>
<feature type="domain" description="C2H2-type" evidence="11">
    <location>
        <begin position="323"/>
        <end position="348"/>
    </location>
</feature>
<dbReference type="PANTHER" id="PTHR46179:SF13">
    <property type="entry name" value="C2H2-TYPE DOMAIN-CONTAINING PROTEIN"/>
    <property type="match status" value="1"/>
</dbReference>
<dbReference type="AlphaFoldDB" id="A0AAV9HNA7"/>
<feature type="domain" description="C2H2-type" evidence="11">
    <location>
        <begin position="267"/>
        <end position="294"/>
    </location>
</feature>
<keyword evidence="6" id="KW-0805">Transcription regulation</keyword>
<dbReference type="InterPro" id="IPR051061">
    <property type="entry name" value="Zinc_finger_trans_reg"/>
</dbReference>
<dbReference type="Pfam" id="PF00096">
    <property type="entry name" value="zf-C2H2"/>
    <property type="match status" value="4"/>
</dbReference>
<protein>
    <recommendedName>
        <fullName evidence="11">C2H2-type domain-containing protein</fullName>
    </recommendedName>
</protein>
<evidence type="ECO:0000256" key="6">
    <source>
        <dbReference type="ARBA" id="ARBA00023015"/>
    </source>
</evidence>
<keyword evidence="7" id="KW-0804">Transcription</keyword>
<comment type="subcellular location">
    <subcellularLocation>
        <location evidence="1">Nucleus</location>
    </subcellularLocation>
</comment>
<keyword evidence="2" id="KW-0479">Metal-binding</keyword>
<proteinExistence type="predicted"/>
<organism evidence="12 13">
    <name type="scientific">Cladorrhinum samala</name>
    <dbReference type="NCBI Taxonomy" id="585594"/>
    <lineage>
        <taxon>Eukaryota</taxon>
        <taxon>Fungi</taxon>
        <taxon>Dikarya</taxon>
        <taxon>Ascomycota</taxon>
        <taxon>Pezizomycotina</taxon>
        <taxon>Sordariomycetes</taxon>
        <taxon>Sordariomycetidae</taxon>
        <taxon>Sordariales</taxon>
        <taxon>Podosporaceae</taxon>
        <taxon>Cladorrhinum</taxon>
    </lineage>
</organism>
<feature type="region of interest" description="Disordered" evidence="10">
    <location>
        <begin position="190"/>
        <end position="225"/>
    </location>
</feature>
<dbReference type="PROSITE" id="PS00028">
    <property type="entry name" value="ZINC_FINGER_C2H2_1"/>
    <property type="match status" value="4"/>
</dbReference>
<evidence type="ECO:0000256" key="5">
    <source>
        <dbReference type="ARBA" id="ARBA00022833"/>
    </source>
</evidence>
<evidence type="ECO:0000313" key="12">
    <source>
        <dbReference type="EMBL" id="KAK4460867.1"/>
    </source>
</evidence>
<feature type="region of interest" description="Disordered" evidence="10">
    <location>
        <begin position="108"/>
        <end position="151"/>
    </location>
</feature>
<feature type="domain" description="C2H2-type" evidence="11">
    <location>
        <begin position="237"/>
        <end position="266"/>
    </location>
</feature>
<evidence type="ECO:0000256" key="7">
    <source>
        <dbReference type="ARBA" id="ARBA00023163"/>
    </source>
</evidence>
<reference evidence="12" key="1">
    <citation type="journal article" date="2023" name="Mol. Phylogenet. Evol.">
        <title>Genome-scale phylogeny and comparative genomics of the fungal order Sordariales.</title>
        <authorList>
            <person name="Hensen N."/>
            <person name="Bonometti L."/>
            <person name="Westerberg I."/>
            <person name="Brannstrom I.O."/>
            <person name="Guillou S."/>
            <person name="Cros-Aarteil S."/>
            <person name="Calhoun S."/>
            <person name="Haridas S."/>
            <person name="Kuo A."/>
            <person name="Mondo S."/>
            <person name="Pangilinan J."/>
            <person name="Riley R."/>
            <person name="LaButti K."/>
            <person name="Andreopoulos B."/>
            <person name="Lipzen A."/>
            <person name="Chen C."/>
            <person name="Yan M."/>
            <person name="Daum C."/>
            <person name="Ng V."/>
            <person name="Clum A."/>
            <person name="Steindorff A."/>
            <person name="Ohm R.A."/>
            <person name="Martin F."/>
            <person name="Silar P."/>
            <person name="Natvig D.O."/>
            <person name="Lalanne C."/>
            <person name="Gautier V."/>
            <person name="Ament-Velasquez S.L."/>
            <person name="Kruys A."/>
            <person name="Hutchinson M.I."/>
            <person name="Powell A.J."/>
            <person name="Barry K."/>
            <person name="Miller A.N."/>
            <person name="Grigoriev I.V."/>
            <person name="Debuchy R."/>
            <person name="Gladieux P."/>
            <person name="Hiltunen Thoren M."/>
            <person name="Johannesson H."/>
        </authorList>
    </citation>
    <scope>NUCLEOTIDE SEQUENCE</scope>
    <source>
        <strain evidence="12">PSN324</strain>
    </source>
</reference>
<sequence length="504" mass="55877">MVLTEQLPPPPTWARSWPQQQPNSGDYMMDTGMMPYEPRPMSTTISRPGISSQYFPGTPFSLAPITTSIPAPQYQPAVSYASGYHSYSPSPVLGSPFKVNHLDQHSRAMSGEPTHIQGPRTPRSVPSSAHVNRSPSAKPETHGSTPTMEASVIPEPVKIIVSNVPVSGVAAHEFHTPLDNLMKTVQASEPNAIESQPSPRSNFNNAESTQEVISSPPRQEYETKTGKVPMASISKPYHCGMAGCDKRFAQKTHLDIHQRAHTGESPYVCTACGKGFTQPGNLKAHWRRHTGEKPFKCTLCDKRFPQRGNLQAHMKSHDKTRPFICMLDNCNKKFSVRGNLKSHQNKFHEETIKRLTARFATISDWDSASHEDRELFQYLATLYKNSNKGIKGRGKRQNVALLAPPQMQQPSPPLSPESPVHGLPSMMRAQPTHHLHPFHGINQPPAYNMGRPGMMASSVRRVHHGGYPMYDTDDGSVSGSNPVTPAPHMYSDDPRDLAFGDRMY</sequence>
<dbReference type="GO" id="GO:0005634">
    <property type="term" value="C:nucleus"/>
    <property type="evidence" value="ECO:0007669"/>
    <property type="project" value="UniProtKB-SubCell"/>
</dbReference>
<dbReference type="Proteomes" id="UP001321749">
    <property type="component" value="Unassembled WGS sequence"/>
</dbReference>
<evidence type="ECO:0000256" key="2">
    <source>
        <dbReference type="ARBA" id="ARBA00022723"/>
    </source>
</evidence>
<keyword evidence="13" id="KW-1185">Reference proteome</keyword>
<dbReference type="FunFam" id="3.30.160.60:FF:000125">
    <property type="entry name" value="Putative zinc finger protein 143"/>
    <property type="match status" value="1"/>
</dbReference>
<feature type="region of interest" description="Disordered" evidence="10">
    <location>
        <begin position="404"/>
        <end position="427"/>
    </location>
</feature>
<feature type="region of interest" description="Disordered" evidence="10">
    <location>
        <begin position="465"/>
        <end position="504"/>
    </location>
</feature>
<dbReference type="InterPro" id="IPR036236">
    <property type="entry name" value="Znf_C2H2_sf"/>
</dbReference>
<name>A0AAV9HNA7_9PEZI</name>
<evidence type="ECO:0000256" key="10">
    <source>
        <dbReference type="SAM" id="MobiDB-lite"/>
    </source>
</evidence>
<evidence type="ECO:0000256" key="8">
    <source>
        <dbReference type="ARBA" id="ARBA00023242"/>
    </source>
</evidence>
<accession>A0AAV9HNA7</accession>
<comment type="caution">
    <text evidence="12">The sequence shown here is derived from an EMBL/GenBank/DDBJ whole genome shotgun (WGS) entry which is preliminary data.</text>
</comment>
<dbReference type="Gene3D" id="3.30.160.60">
    <property type="entry name" value="Classic Zinc Finger"/>
    <property type="match status" value="4"/>
</dbReference>
<feature type="compositionally biased region" description="Basic and acidic residues" evidence="10">
    <location>
        <begin position="490"/>
        <end position="504"/>
    </location>
</feature>
<keyword evidence="5" id="KW-0862">Zinc</keyword>
<dbReference type="SMART" id="SM00355">
    <property type="entry name" value="ZnF_C2H2"/>
    <property type="match status" value="4"/>
</dbReference>
<dbReference type="SUPFAM" id="SSF57667">
    <property type="entry name" value="beta-beta-alpha zinc fingers"/>
    <property type="match status" value="2"/>
</dbReference>
<feature type="region of interest" description="Disordered" evidence="10">
    <location>
        <begin position="1"/>
        <end position="23"/>
    </location>
</feature>